<evidence type="ECO:0000313" key="3">
    <source>
        <dbReference type="EMBL" id="SEA26545.1"/>
    </source>
</evidence>
<feature type="transmembrane region" description="Helical" evidence="1">
    <location>
        <begin position="67"/>
        <end position="88"/>
    </location>
</feature>
<dbReference type="Proteomes" id="UP000198820">
    <property type="component" value="Unassembled WGS sequence"/>
</dbReference>
<dbReference type="EMBL" id="FNQF01000004">
    <property type="protein sequence ID" value="SEA26545.1"/>
    <property type="molecule type" value="Genomic_DNA"/>
</dbReference>
<dbReference type="RefSeq" id="WP_093241866.1">
    <property type="nucleotide sequence ID" value="NZ_FNQF01000004.1"/>
</dbReference>
<feature type="transmembrane region" description="Helical" evidence="1">
    <location>
        <begin position="182"/>
        <end position="199"/>
    </location>
</feature>
<dbReference type="PANTHER" id="PTHR39430">
    <property type="entry name" value="MEMBRANE-ASSOCIATED PROTEASE-RELATED"/>
    <property type="match status" value="1"/>
</dbReference>
<keyword evidence="1" id="KW-0472">Membrane</keyword>
<dbReference type="GO" id="GO:0080120">
    <property type="term" value="P:CAAX-box protein maturation"/>
    <property type="evidence" value="ECO:0007669"/>
    <property type="project" value="UniProtKB-ARBA"/>
</dbReference>
<feature type="transmembrane region" description="Helical" evidence="1">
    <location>
        <begin position="205"/>
        <end position="225"/>
    </location>
</feature>
<feature type="transmembrane region" description="Helical" evidence="1">
    <location>
        <begin position="269"/>
        <end position="288"/>
    </location>
</feature>
<feature type="transmembrane region" description="Helical" evidence="1">
    <location>
        <begin position="109"/>
        <end position="129"/>
    </location>
</feature>
<keyword evidence="4" id="KW-1185">Reference proteome</keyword>
<evidence type="ECO:0000259" key="2">
    <source>
        <dbReference type="Pfam" id="PF02517"/>
    </source>
</evidence>
<sequence>MAEKYSLKEANFITEAQNKKGSYWKYLIPSFLFFGLIGINLAVMIAFDIDQSAIIKKQIDEIGRNMTFVSTIAPLSIFCLLILLYVKFVHKQSIRSLTTTRPKIDWSRVFFSFALITVFLVSLTLIDYATNPADYKLNFELIPFLGLLGLAVVLIPLQTSFEEYFFRAYLMQGIGGFFKSRLLALIFTSVIFGLMHIANPEIGKIGYVLLVTYIGTGFLLGIMTLMDEGIELALGFHAANNLITVLLVTTDWTAFQTNSILISVAEPSVGLEIFIPVFVIYPLYLFIFSKKYKWSNWKEKLLR</sequence>
<organism evidence="3 4">
    <name type="scientific">Psychroflexus halocasei</name>
    <dbReference type="NCBI Taxonomy" id="908615"/>
    <lineage>
        <taxon>Bacteria</taxon>
        <taxon>Pseudomonadati</taxon>
        <taxon>Bacteroidota</taxon>
        <taxon>Flavobacteriia</taxon>
        <taxon>Flavobacteriales</taxon>
        <taxon>Flavobacteriaceae</taxon>
        <taxon>Psychroflexus</taxon>
    </lineage>
</organism>
<reference evidence="3 4" key="1">
    <citation type="submission" date="2016-10" db="EMBL/GenBank/DDBJ databases">
        <authorList>
            <person name="de Groot N.N."/>
        </authorList>
    </citation>
    <scope>NUCLEOTIDE SEQUENCE [LARGE SCALE GENOMIC DNA]</scope>
    <source>
        <strain evidence="3 4">DSM 23581</strain>
    </source>
</reference>
<evidence type="ECO:0000256" key="1">
    <source>
        <dbReference type="SAM" id="Phobius"/>
    </source>
</evidence>
<dbReference type="PANTHER" id="PTHR39430:SF1">
    <property type="entry name" value="PROTEASE"/>
    <property type="match status" value="1"/>
</dbReference>
<feature type="domain" description="CAAX prenyl protease 2/Lysostaphin resistance protein A-like" evidence="2">
    <location>
        <begin position="148"/>
        <end position="243"/>
    </location>
</feature>
<dbReference type="AlphaFoldDB" id="A0A1H3ZSG3"/>
<accession>A0A1H3ZSG3</accession>
<name>A0A1H3ZSG3_9FLAO</name>
<dbReference type="InterPro" id="IPR003675">
    <property type="entry name" value="Rce1/LyrA-like_dom"/>
</dbReference>
<feature type="transmembrane region" description="Helical" evidence="1">
    <location>
        <begin position="232"/>
        <end position="249"/>
    </location>
</feature>
<dbReference type="GO" id="GO:0004175">
    <property type="term" value="F:endopeptidase activity"/>
    <property type="evidence" value="ECO:0007669"/>
    <property type="project" value="UniProtKB-ARBA"/>
</dbReference>
<proteinExistence type="predicted"/>
<gene>
    <name evidence="3" type="ORF">SAMN05421540_104192</name>
</gene>
<feature type="transmembrane region" description="Helical" evidence="1">
    <location>
        <begin position="141"/>
        <end position="161"/>
    </location>
</feature>
<protein>
    <recommendedName>
        <fullName evidence="2">CAAX prenyl protease 2/Lysostaphin resistance protein A-like domain-containing protein</fullName>
    </recommendedName>
</protein>
<evidence type="ECO:0000313" key="4">
    <source>
        <dbReference type="Proteomes" id="UP000198820"/>
    </source>
</evidence>
<dbReference type="Pfam" id="PF02517">
    <property type="entry name" value="Rce1-like"/>
    <property type="match status" value="1"/>
</dbReference>
<keyword evidence="1" id="KW-0812">Transmembrane</keyword>
<dbReference type="STRING" id="908615.SAMN05421540_104192"/>
<keyword evidence="1" id="KW-1133">Transmembrane helix</keyword>
<feature type="transmembrane region" description="Helical" evidence="1">
    <location>
        <begin position="26"/>
        <end position="47"/>
    </location>
</feature>